<dbReference type="Pfam" id="PF00535">
    <property type="entry name" value="Glycos_transf_2"/>
    <property type="match status" value="1"/>
</dbReference>
<dbReference type="STRING" id="1341154.FCR2A7T_12330"/>
<dbReference type="SUPFAM" id="SSF53448">
    <property type="entry name" value="Nucleotide-diphospho-sugar transferases"/>
    <property type="match status" value="1"/>
</dbReference>
<dbReference type="OrthoDB" id="9771846at2"/>
<gene>
    <name evidence="6" type="ORF">IP98_01832</name>
</gene>
<comment type="similarity">
    <text evidence="1">Belongs to the glycosyltransferase 2 family.</text>
</comment>
<evidence type="ECO:0000256" key="1">
    <source>
        <dbReference type="ARBA" id="ARBA00006739"/>
    </source>
</evidence>
<keyword evidence="4" id="KW-0812">Transmembrane</keyword>
<dbReference type="InterPro" id="IPR029044">
    <property type="entry name" value="Nucleotide-diphossugar_trans"/>
</dbReference>
<evidence type="ECO:0000256" key="4">
    <source>
        <dbReference type="SAM" id="Phobius"/>
    </source>
</evidence>
<keyword evidence="4" id="KW-0472">Membrane</keyword>
<evidence type="ECO:0000259" key="5">
    <source>
        <dbReference type="Pfam" id="PF00535"/>
    </source>
</evidence>
<dbReference type="EMBL" id="VLKQ01000007">
    <property type="protein sequence ID" value="TWI12256.1"/>
    <property type="molecule type" value="Genomic_DNA"/>
</dbReference>
<reference evidence="6 7" key="1">
    <citation type="journal article" date="2015" name="Stand. Genomic Sci.">
        <title>Genomic Encyclopedia of Bacterial and Archaeal Type Strains, Phase III: the genomes of soil and plant-associated and newly described type strains.</title>
        <authorList>
            <person name="Whitman W.B."/>
            <person name="Woyke T."/>
            <person name="Klenk H.P."/>
            <person name="Zhou Y."/>
            <person name="Lilburn T.G."/>
            <person name="Beck B.J."/>
            <person name="De Vos P."/>
            <person name="Vandamme P."/>
            <person name="Eisen J.A."/>
            <person name="Garrity G."/>
            <person name="Hugenholtz P."/>
            <person name="Kyrpides N.C."/>
        </authorList>
    </citation>
    <scope>NUCLEOTIDE SEQUENCE [LARGE SCALE GENOMIC DNA]</scope>
    <source>
        <strain evidence="6 7">CGMCC 1.7270</strain>
    </source>
</reference>
<sequence length="291" mass="33217">MKKVSVVIVTYNGVKWIEKCIKSLLQSNYPVDIVVVDNDSNDATLAVLEQFPQLHLITSDSNLGFGKANNIGIEYALKNEADYVFLLNQDTWVFDNSIEELVKTAERNPEFGIVSPMHFSGDEVTLDENFKTYFGKKTAELKEQNVVVVPFVNAAAWLVSRGCLEKVGGFEPLFGHYGEDRNYCNRVLFHNFKIAITEKSKICHDRQIVRGFKKDLVQSKYKLLSEVLDVNDSLLTSYCKGLKSVFGLPKYFGKFYPAMKVFELFFGLMMYYWELVFSIGKISKARAKARQ</sequence>
<keyword evidence="3 6" id="KW-0808">Transferase</keyword>
<protein>
    <submittedName>
        <fullName evidence="6">GT2 family glycosyltransferase</fullName>
    </submittedName>
</protein>
<dbReference type="Proteomes" id="UP000319848">
    <property type="component" value="Unassembled WGS sequence"/>
</dbReference>
<feature type="transmembrane region" description="Helical" evidence="4">
    <location>
        <begin position="264"/>
        <end position="282"/>
    </location>
</feature>
<evidence type="ECO:0000313" key="7">
    <source>
        <dbReference type="Proteomes" id="UP000319848"/>
    </source>
</evidence>
<proteinExistence type="inferred from homology"/>
<name>V6S3T4_9FLAO</name>
<keyword evidence="2" id="KW-0328">Glycosyltransferase</keyword>
<dbReference type="PANTHER" id="PTHR43179:SF12">
    <property type="entry name" value="GALACTOFURANOSYLTRANSFERASE GLFT2"/>
    <property type="match status" value="1"/>
</dbReference>
<organism evidence="6 7">
    <name type="scientific">Flavobacterium cauense R2A-7</name>
    <dbReference type="NCBI Taxonomy" id="1341154"/>
    <lineage>
        <taxon>Bacteria</taxon>
        <taxon>Pseudomonadati</taxon>
        <taxon>Bacteroidota</taxon>
        <taxon>Flavobacteriia</taxon>
        <taxon>Flavobacteriales</taxon>
        <taxon>Flavobacteriaceae</taxon>
        <taxon>Flavobacterium</taxon>
    </lineage>
</organism>
<keyword evidence="7" id="KW-1185">Reference proteome</keyword>
<evidence type="ECO:0000313" key="6">
    <source>
        <dbReference type="EMBL" id="TWI12256.1"/>
    </source>
</evidence>
<dbReference type="AlphaFoldDB" id="V6S3T4"/>
<dbReference type="PANTHER" id="PTHR43179">
    <property type="entry name" value="RHAMNOSYLTRANSFERASE WBBL"/>
    <property type="match status" value="1"/>
</dbReference>
<dbReference type="Gene3D" id="3.90.550.10">
    <property type="entry name" value="Spore Coat Polysaccharide Biosynthesis Protein SpsA, Chain A"/>
    <property type="match status" value="1"/>
</dbReference>
<evidence type="ECO:0000256" key="2">
    <source>
        <dbReference type="ARBA" id="ARBA00022676"/>
    </source>
</evidence>
<keyword evidence="4" id="KW-1133">Transmembrane helix</keyword>
<accession>V6S3T4</accession>
<evidence type="ECO:0000256" key="3">
    <source>
        <dbReference type="ARBA" id="ARBA00022679"/>
    </source>
</evidence>
<dbReference type="GO" id="GO:0016757">
    <property type="term" value="F:glycosyltransferase activity"/>
    <property type="evidence" value="ECO:0007669"/>
    <property type="project" value="UniProtKB-KW"/>
</dbReference>
<dbReference type="CDD" id="cd04186">
    <property type="entry name" value="GT_2_like_c"/>
    <property type="match status" value="1"/>
</dbReference>
<comment type="caution">
    <text evidence="6">The sequence shown here is derived from an EMBL/GenBank/DDBJ whole genome shotgun (WGS) entry which is preliminary data.</text>
</comment>
<feature type="domain" description="Glycosyltransferase 2-like" evidence="5">
    <location>
        <begin position="5"/>
        <end position="162"/>
    </location>
</feature>
<dbReference type="RefSeq" id="WP_023570382.1">
    <property type="nucleotide sequence ID" value="NZ_AVBI01000012.1"/>
</dbReference>
<dbReference type="InterPro" id="IPR001173">
    <property type="entry name" value="Glyco_trans_2-like"/>
</dbReference>